<gene>
    <name evidence="1" type="ORF">SMRZ_LOCUS24447</name>
</gene>
<keyword evidence="2" id="KW-1185">Reference proteome</keyword>
<proteinExistence type="predicted"/>
<accession>A0A183N822</accession>
<dbReference type="AlphaFoldDB" id="A0A183N822"/>
<name>A0A183N822_9TREM</name>
<sequence>MVELALIVLAVVIVVVVVEEAAVLLLLLELVVIDAKLNAPIRLRPINAFKSTFDRFNEALELSLPGVISPPLTKLFLPIRACNLSKPFLFDESDNSFNSLGEILFKCVNKIQ</sequence>
<organism evidence="1 2">
    <name type="scientific">Schistosoma margrebowiei</name>
    <dbReference type="NCBI Taxonomy" id="48269"/>
    <lineage>
        <taxon>Eukaryota</taxon>
        <taxon>Metazoa</taxon>
        <taxon>Spiralia</taxon>
        <taxon>Lophotrochozoa</taxon>
        <taxon>Platyhelminthes</taxon>
        <taxon>Trematoda</taxon>
        <taxon>Digenea</taxon>
        <taxon>Strigeidida</taxon>
        <taxon>Schistosomatoidea</taxon>
        <taxon>Schistosomatidae</taxon>
        <taxon>Schistosoma</taxon>
    </lineage>
</organism>
<reference evidence="1 2" key="1">
    <citation type="submission" date="2018-11" db="EMBL/GenBank/DDBJ databases">
        <authorList>
            <consortium name="Pathogen Informatics"/>
        </authorList>
    </citation>
    <scope>NUCLEOTIDE SEQUENCE [LARGE SCALE GENOMIC DNA]</scope>
    <source>
        <strain evidence="1 2">Zambia</strain>
    </source>
</reference>
<dbReference type="EMBL" id="UZAI01020408">
    <property type="protein sequence ID" value="VDP51359.1"/>
    <property type="molecule type" value="Genomic_DNA"/>
</dbReference>
<dbReference type="Proteomes" id="UP000277204">
    <property type="component" value="Unassembled WGS sequence"/>
</dbReference>
<evidence type="ECO:0000313" key="1">
    <source>
        <dbReference type="EMBL" id="VDP51359.1"/>
    </source>
</evidence>
<evidence type="ECO:0000313" key="2">
    <source>
        <dbReference type="Proteomes" id="UP000277204"/>
    </source>
</evidence>
<protein>
    <submittedName>
        <fullName evidence="1">Uncharacterized protein</fullName>
    </submittedName>
</protein>